<sequence length="357" mass="39665">MAPKSLLPVVLTADNFPNYPLPPSPPPSPYVPFHLTLPDYQAHLHPLGLLRPDVVSAMQSYNSSLIEAGKSSIWGFVAEGKGDETGRWQRHILAVYFKENVANQGKDELGKVMKECVESWKKNGLFPGPLAGWRNELYAIYASPQSRAFKDPVNKPFGNVAFHLERAACALFGLATFGVHLTAYEGTGRDMKVWVPRRSKTKPTWPGRLDNSVAGGIPAGMTPIDSIIKECDEEASLPEDLVKRYIKNVGVATYFYITADGFLQPEIEYLYDLPLPPQDSAEYVRPAPFDDEVESFALLTIPELIDALHSGDMKPNCGLVYVDFLIRHSFVTPENEPHFLEISTRLRRRLGVALPGA</sequence>
<dbReference type="FunFam" id="3.90.79.10:FF:000019">
    <property type="entry name" value="Thiamin pyrophosphokinase, putative"/>
    <property type="match status" value="1"/>
</dbReference>
<dbReference type="KEGG" id="cdeu:CNBG_3043"/>
<dbReference type="Proteomes" id="UP000029445">
    <property type="component" value="Chromosome 1"/>
</dbReference>
<organism evidence="2 3">
    <name type="scientific">Cryptococcus deuterogattii (strain R265)</name>
    <name type="common">Cryptococcus gattii VGII (strain R265)</name>
    <dbReference type="NCBI Taxonomy" id="294750"/>
    <lineage>
        <taxon>Eukaryota</taxon>
        <taxon>Fungi</taxon>
        <taxon>Dikarya</taxon>
        <taxon>Basidiomycota</taxon>
        <taxon>Agaricomycotina</taxon>
        <taxon>Tremellomycetes</taxon>
        <taxon>Tremellales</taxon>
        <taxon>Cryptococcaceae</taxon>
        <taxon>Cryptococcus</taxon>
        <taxon>Cryptococcus gattii species complex</taxon>
    </lineage>
</organism>
<dbReference type="STRING" id="294750.A0A095C9A9"/>
<reference evidence="2 3" key="2">
    <citation type="journal article" date="2018" name="Proc. Natl. Acad. Sci.">
        <title>RNAi is a critical determinant of centromere evolution in closely related fungi.</title>
        <authorList>
            <person name="Yadav V."/>
            <person name="Sun S."/>
            <person name="Billmyre R.B."/>
            <person name="Thimmappa B.C."/>
            <person name="Shea T."/>
            <person name="Lintner R."/>
            <person name="Bakkeren G."/>
            <person name="Cuomo C.A."/>
            <person name="Heitman J."/>
            <person name="Sanyal K."/>
        </authorList>
    </citation>
    <scope>NUCLEOTIDE SEQUENCE [LARGE SCALE GENOMIC DNA]</scope>
    <source>
        <strain evidence="2 3">R265</strain>
    </source>
</reference>
<dbReference type="PROSITE" id="PS51462">
    <property type="entry name" value="NUDIX"/>
    <property type="match status" value="1"/>
</dbReference>
<dbReference type="Pfam" id="PF00293">
    <property type="entry name" value="NUDIX"/>
    <property type="match status" value="1"/>
</dbReference>
<dbReference type="GeneID" id="88179354"/>
<keyword evidence="3" id="KW-1185">Reference proteome</keyword>
<dbReference type="CDD" id="cd03676">
    <property type="entry name" value="NUDIX_Tnr3_like"/>
    <property type="match status" value="1"/>
</dbReference>
<gene>
    <name evidence="2" type="ORF">CNBG_3043</name>
</gene>
<dbReference type="GO" id="GO:0044715">
    <property type="term" value="F:8-oxo-dGDP phosphatase activity"/>
    <property type="evidence" value="ECO:0007669"/>
    <property type="project" value="TreeGrafter"/>
</dbReference>
<evidence type="ECO:0000313" key="2">
    <source>
        <dbReference type="EMBL" id="KGB77205.1"/>
    </source>
</evidence>
<dbReference type="OrthoDB" id="10261522at2759"/>
<evidence type="ECO:0000313" key="3">
    <source>
        <dbReference type="Proteomes" id="UP000029445"/>
    </source>
</evidence>
<proteinExistence type="predicted"/>
<dbReference type="PANTHER" id="PTHR13622:SF8">
    <property type="entry name" value="THIAMIN PYROPHOSPHOKINASE 1"/>
    <property type="match status" value="1"/>
</dbReference>
<dbReference type="Gene3D" id="3.90.79.10">
    <property type="entry name" value="Nucleoside Triphosphate Pyrophosphohydrolase"/>
    <property type="match status" value="1"/>
</dbReference>
<feature type="domain" description="Nudix hydrolase" evidence="1">
    <location>
        <begin position="164"/>
        <end position="321"/>
    </location>
</feature>
<dbReference type="AlphaFoldDB" id="A0A095C9A9"/>
<evidence type="ECO:0000259" key="1">
    <source>
        <dbReference type="PROSITE" id="PS51462"/>
    </source>
</evidence>
<dbReference type="VEuPathDB" id="FungiDB:CNBG_3043"/>
<reference evidence="2 3" key="1">
    <citation type="journal article" date="2011" name="MBio">
        <title>Genome variation in Cryptococcus gattii, an emerging pathogen of immunocompetent hosts.</title>
        <authorList>
            <person name="D'Souza C.A."/>
            <person name="Kronstad J.W."/>
            <person name="Taylor G."/>
            <person name="Warren R."/>
            <person name="Yuen M."/>
            <person name="Hu G."/>
            <person name="Jung W.H."/>
            <person name="Sham A."/>
            <person name="Kidd S.E."/>
            <person name="Tangen K."/>
            <person name="Lee N."/>
            <person name="Zeilmaker T."/>
            <person name="Sawkins J."/>
            <person name="McVicker G."/>
            <person name="Shah S."/>
            <person name="Gnerre S."/>
            <person name="Griggs A."/>
            <person name="Zeng Q."/>
            <person name="Bartlett K."/>
            <person name="Li W."/>
            <person name="Wang X."/>
            <person name="Heitman J."/>
            <person name="Stajich J.E."/>
            <person name="Fraser J.A."/>
            <person name="Meyer W."/>
            <person name="Carter D."/>
            <person name="Schein J."/>
            <person name="Krzywinski M."/>
            <person name="Kwon-Chung K.J."/>
            <person name="Varma A."/>
            <person name="Wang J."/>
            <person name="Brunham R."/>
            <person name="Fyfe M."/>
            <person name="Ouellette B.F."/>
            <person name="Siddiqui A."/>
            <person name="Marra M."/>
            <person name="Jones S."/>
            <person name="Holt R."/>
            <person name="Birren B.W."/>
            <person name="Galagan J.E."/>
            <person name="Cuomo C.A."/>
        </authorList>
    </citation>
    <scope>NUCLEOTIDE SEQUENCE [LARGE SCALE GENOMIC DNA]</scope>
    <source>
        <strain evidence="2 3">R265</strain>
    </source>
</reference>
<accession>A0A095C9A9</accession>
<dbReference type="OMA" id="ARTKQTW"/>
<name>A0A095C9A9_CRYD2</name>
<protein>
    <recommendedName>
        <fullName evidence="1">Nudix hydrolase domain-containing protein</fullName>
    </recommendedName>
</protein>
<dbReference type="HOGENOM" id="CLU_048013_0_1_1"/>
<dbReference type="SUPFAM" id="SSF55811">
    <property type="entry name" value="Nudix"/>
    <property type="match status" value="1"/>
</dbReference>
<dbReference type="PANTHER" id="PTHR13622">
    <property type="entry name" value="THIAMIN PYROPHOSPHOKINASE"/>
    <property type="match status" value="1"/>
</dbReference>
<dbReference type="RefSeq" id="XP_062883034.1">
    <property type="nucleotide sequence ID" value="XM_063027079.1"/>
</dbReference>
<dbReference type="InterPro" id="IPR015797">
    <property type="entry name" value="NUDIX_hydrolase-like_dom_sf"/>
</dbReference>
<dbReference type="InterPro" id="IPR000086">
    <property type="entry name" value="NUDIX_hydrolase_dom"/>
</dbReference>
<dbReference type="EMBL" id="CP025759">
    <property type="protein sequence ID" value="KGB77205.1"/>
    <property type="molecule type" value="Genomic_DNA"/>
</dbReference>